<protein>
    <recommendedName>
        <fullName evidence="5">Putative zinc-finger domain-containing protein</fullName>
    </recommendedName>
</protein>
<dbReference type="Pfam" id="PF13490">
    <property type="entry name" value="zf-HC2"/>
    <property type="match status" value="1"/>
</dbReference>
<comment type="caution">
    <text evidence="6">The sequence shown here is derived from an EMBL/GenBank/DDBJ whole genome shotgun (WGS) entry which is preliminary data.</text>
</comment>
<dbReference type="RefSeq" id="WP_307245746.1">
    <property type="nucleotide sequence ID" value="NZ_JAUSUZ010000001.1"/>
</dbReference>
<feature type="compositionally biased region" description="Basic residues" evidence="3">
    <location>
        <begin position="355"/>
        <end position="365"/>
    </location>
</feature>
<keyword evidence="2" id="KW-0804">Transcription</keyword>
<keyword evidence="4" id="KW-0472">Membrane</keyword>
<evidence type="ECO:0000256" key="1">
    <source>
        <dbReference type="ARBA" id="ARBA00023015"/>
    </source>
</evidence>
<feature type="compositionally biased region" description="Basic and acidic residues" evidence="3">
    <location>
        <begin position="277"/>
        <end position="295"/>
    </location>
</feature>
<dbReference type="EMBL" id="JAUSUZ010000001">
    <property type="protein sequence ID" value="MDQ0370060.1"/>
    <property type="molecule type" value="Genomic_DNA"/>
</dbReference>
<gene>
    <name evidence="6" type="ORF">J2S42_006729</name>
</gene>
<dbReference type="Proteomes" id="UP001240236">
    <property type="component" value="Unassembled WGS sequence"/>
</dbReference>
<keyword evidence="1" id="KW-0805">Transcription regulation</keyword>
<proteinExistence type="predicted"/>
<evidence type="ECO:0000313" key="7">
    <source>
        <dbReference type="Proteomes" id="UP001240236"/>
    </source>
</evidence>
<keyword evidence="4" id="KW-0812">Transmembrane</keyword>
<accession>A0AAE3W7V3</accession>
<name>A0AAE3W7V3_9ACTN</name>
<dbReference type="Gene3D" id="1.10.10.1320">
    <property type="entry name" value="Anti-sigma factor, zinc-finger domain"/>
    <property type="match status" value="1"/>
</dbReference>
<feature type="region of interest" description="Disordered" evidence="3">
    <location>
        <begin position="339"/>
        <end position="365"/>
    </location>
</feature>
<reference evidence="6 7" key="1">
    <citation type="submission" date="2023-07" db="EMBL/GenBank/DDBJ databases">
        <title>Sequencing the genomes of 1000 actinobacteria strains.</title>
        <authorList>
            <person name="Klenk H.-P."/>
        </authorList>
    </citation>
    <scope>NUCLEOTIDE SEQUENCE [LARGE SCALE GENOMIC DNA]</scope>
    <source>
        <strain evidence="6 7">DSM 44709</strain>
    </source>
</reference>
<keyword evidence="4" id="KW-1133">Transmembrane helix</keyword>
<feature type="region of interest" description="Disordered" evidence="3">
    <location>
        <begin position="135"/>
        <end position="313"/>
    </location>
</feature>
<dbReference type="InterPro" id="IPR041916">
    <property type="entry name" value="Anti_sigma_zinc_sf"/>
</dbReference>
<evidence type="ECO:0000256" key="2">
    <source>
        <dbReference type="ARBA" id="ARBA00023163"/>
    </source>
</evidence>
<dbReference type="AlphaFoldDB" id="A0AAE3W7V3"/>
<evidence type="ECO:0000313" key="6">
    <source>
        <dbReference type="EMBL" id="MDQ0370060.1"/>
    </source>
</evidence>
<dbReference type="InterPro" id="IPR027383">
    <property type="entry name" value="Znf_put"/>
</dbReference>
<feature type="compositionally biased region" description="Polar residues" evidence="3">
    <location>
        <begin position="181"/>
        <end position="191"/>
    </location>
</feature>
<evidence type="ECO:0000256" key="3">
    <source>
        <dbReference type="SAM" id="MobiDB-lite"/>
    </source>
</evidence>
<feature type="domain" description="Putative zinc-finger" evidence="5">
    <location>
        <begin position="11"/>
        <end position="42"/>
    </location>
</feature>
<keyword evidence="7" id="KW-1185">Reference proteome</keyword>
<sequence>MSASTCDDGTARSLVGFLVLGRLTEAEHGRVTAHLETCASCRLERDQLEKVVAVLRMLGDDEAGALVDEFGLDGPGTAADDQLFGAPGAPRPFLPTSLLPVSAIPISGIPISGIPISGIPISGIPVSPAEPPLPPVRAVARPPAGSQAHRAVARPPAESQANPAVFRAPDESPDPHGPAGSQATRRPTESQAMRALTGDAAPGFRPDPAASQPNRVGPAASQPNRVGPAASGANRTNPAASQPNRLDPAASQGARPDPATSQAHRLDPAISPANRANRTDGANRADAPNRSKGADRANPADSQASRLEAAVRPATGELRPVARIGPVPAIDRAQLRLGEGYLPPRPATGPLARGPHSHRRQRSRRRTRVLVVAGVLVAAVGTSLLIRPLLTEDAPPVVAVASIDDDVSGVAVSAVLYEEDGRVSVRLTADGLTPGTAYELYAVQDDGTDLLLGGLTGDPDGGTFTGDLPLPVDQLWYFSVREVDGALTVSANVVEGSPAPGEPDADAP</sequence>
<feature type="transmembrane region" description="Helical" evidence="4">
    <location>
        <begin position="369"/>
        <end position="390"/>
    </location>
</feature>
<evidence type="ECO:0000256" key="4">
    <source>
        <dbReference type="SAM" id="Phobius"/>
    </source>
</evidence>
<feature type="compositionally biased region" description="Polar residues" evidence="3">
    <location>
        <begin position="233"/>
        <end position="244"/>
    </location>
</feature>
<organism evidence="6 7">
    <name type="scientific">Catenuloplanes indicus</name>
    <dbReference type="NCBI Taxonomy" id="137267"/>
    <lineage>
        <taxon>Bacteria</taxon>
        <taxon>Bacillati</taxon>
        <taxon>Actinomycetota</taxon>
        <taxon>Actinomycetes</taxon>
        <taxon>Micromonosporales</taxon>
        <taxon>Micromonosporaceae</taxon>
        <taxon>Catenuloplanes</taxon>
    </lineage>
</organism>
<evidence type="ECO:0000259" key="5">
    <source>
        <dbReference type="Pfam" id="PF13490"/>
    </source>
</evidence>